<keyword evidence="1" id="KW-1185">Reference proteome</keyword>
<accession>A0A915HK01</accession>
<protein>
    <submittedName>
        <fullName evidence="2">Uncharacterized protein</fullName>
    </submittedName>
</protein>
<proteinExistence type="predicted"/>
<reference evidence="2" key="1">
    <citation type="submission" date="2022-11" db="UniProtKB">
        <authorList>
            <consortium name="WormBaseParasite"/>
        </authorList>
    </citation>
    <scope>IDENTIFICATION</scope>
</reference>
<name>A0A915HK01_ROMCU</name>
<dbReference type="WBParaSite" id="nRc.2.0.1.t01984-RA">
    <property type="protein sequence ID" value="nRc.2.0.1.t01984-RA"/>
    <property type="gene ID" value="nRc.2.0.1.g01984"/>
</dbReference>
<evidence type="ECO:0000313" key="1">
    <source>
        <dbReference type="Proteomes" id="UP000887565"/>
    </source>
</evidence>
<dbReference type="AlphaFoldDB" id="A0A915HK01"/>
<evidence type="ECO:0000313" key="2">
    <source>
        <dbReference type="WBParaSite" id="nRc.2.0.1.t01984-RA"/>
    </source>
</evidence>
<organism evidence="1 2">
    <name type="scientific">Romanomermis culicivorax</name>
    <name type="common">Nematode worm</name>
    <dbReference type="NCBI Taxonomy" id="13658"/>
    <lineage>
        <taxon>Eukaryota</taxon>
        <taxon>Metazoa</taxon>
        <taxon>Ecdysozoa</taxon>
        <taxon>Nematoda</taxon>
        <taxon>Enoplea</taxon>
        <taxon>Dorylaimia</taxon>
        <taxon>Mermithida</taxon>
        <taxon>Mermithoidea</taxon>
        <taxon>Mermithidae</taxon>
        <taxon>Romanomermis</taxon>
    </lineage>
</organism>
<sequence length="146" mass="16367">MLTISFSDSVMSHERICSSVAGSLITMLMVNMLHGAPLINEEYIKNVIADHQGTWWAPAVYFMPCSMKDPKEAFSTADCLDDVEMKTVQRVASMDDYNDERDIAVCKKICGWLGRMPGTSIVTARAHVGLMCRCVERRVPPGEYDR</sequence>
<dbReference type="Proteomes" id="UP000887565">
    <property type="component" value="Unplaced"/>
</dbReference>